<dbReference type="AlphaFoldDB" id="A0A2P2FG13"/>
<proteinExistence type="predicted"/>
<dbReference type="InterPro" id="IPR039420">
    <property type="entry name" value="WalR-like"/>
</dbReference>
<dbReference type="PROSITE" id="PS00622">
    <property type="entry name" value="HTH_LUXR_1"/>
    <property type="match status" value="1"/>
</dbReference>
<dbReference type="PANTHER" id="PTHR43214">
    <property type="entry name" value="TWO-COMPONENT RESPONSE REGULATOR"/>
    <property type="match status" value="1"/>
</dbReference>
<dbReference type="Gene3D" id="1.10.10.10">
    <property type="entry name" value="Winged helix-like DNA-binding domain superfamily/Winged helix DNA-binding domain"/>
    <property type="match status" value="1"/>
</dbReference>
<feature type="region of interest" description="Disordered" evidence="2">
    <location>
        <begin position="780"/>
        <end position="800"/>
    </location>
</feature>
<dbReference type="SUPFAM" id="SSF46894">
    <property type="entry name" value="C-terminal effector domain of the bipartite response regulators"/>
    <property type="match status" value="1"/>
</dbReference>
<organism evidence="4 5">
    <name type="scientific">Amycolatopsis lurida NRRL 2430</name>
    <dbReference type="NCBI Taxonomy" id="1460371"/>
    <lineage>
        <taxon>Bacteria</taxon>
        <taxon>Bacillati</taxon>
        <taxon>Actinomycetota</taxon>
        <taxon>Actinomycetes</taxon>
        <taxon>Pseudonocardiales</taxon>
        <taxon>Pseudonocardiaceae</taxon>
        <taxon>Amycolatopsis</taxon>
    </lineage>
</organism>
<keyword evidence="5" id="KW-1185">Reference proteome</keyword>
<dbReference type="InterPro" id="IPR016032">
    <property type="entry name" value="Sig_transdc_resp-reg_C-effctor"/>
</dbReference>
<dbReference type="InterPro" id="IPR036388">
    <property type="entry name" value="WH-like_DNA-bd_sf"/>
</dbReference>
<dbReference type="InterPro" id="IPR027417">
    <property type="entry name" value="P-loop_NTPase"/>
</dbReference>
<dbReference type="PROSITE" id="PS50043">
    <property type="entry name" value="HTH_LUXR_2"/>
    <property type="match status" value="1"/>
</dbReference>
<dbReference type="EMBL" id="JFBM01000059">
    <property type="protein sequence ID" value="KFU75666.1"/>
    <property type="molecule type" value="Genomic_DNA"/>
</dbReference>
<dbReference type="InterPro" id="IPR000792">
    <property type="entry name" value="Tscrpt_reg_LuxR_C"/>
</dbReference>
<dbReference type="SUPFAM" id="SSF52540">
    <property type="entry name" value="P-loop containing nucleoside triphosphate hydrolases"/>
    <property type="match status" value="1"/>
</dbReference>
<dbReference type="CDD" id="cd06170">
    <property type="entry name" value="LuxR_C_like"/>
    <property type="match status" value="1"/>
</dbReference>
<evidence type="ECO:0000259" key="3">
    <source>
        <dbReference type="PROSITE" id="PS50043"/>
    </source>
</evidence>
<accession>A0A2P2FG13</accession>
<dbReference type="PRINTS" id="PR00038">
    <property type="entry name" value="HTHLUXR"/>
</dbReference>
<dbReference type="SMART" id="SM00421">
    <property type="entry name" value="HTH_LUXR"/>
    <property type="match status" value="1"/>
</dbReference>
<sequence length="879" mass="95456">MMARQRGGLIGRRKELDALVGQGHPGPALVRGIPGSGKTALLQNVRRVLMDRAAPVLDVSFPSNVPAWDLFGFRAVLQAVREQYDLFDTDLRLPDSIDDVTRLCTEDGYADRWTRFCLLHAMSTLFTRLNTTAPVAVLLDDLHRLTTPMLAVAPMHRAGHAVIASSRMTLAGTVDLLDGAFLQTIELEPLSSEESVGLLRRVARGRVAPATVQAVREALGPLWGNPAAVVATMTDLRDRGRLKAVDGVAYLQNPQTPVALPAAHPILAELARFGAIGKQLLLLAAGPNGLSVDDLPFVTGGEEETKVAGQAVDALIRDGILECEAADTVRCRVPGVGAALAEEVGLRGPGRLHREIAERLWNRSGVSQSHLDTLARHVALAGRELPSRPELSSVLEEAESLQAVDAPTRTRHLYAAWWHAGQETDRSARQTEIVRHLVRVADYSTMAEFVAEASDDAPDAARAELAVGAVLAALHLGRPVPGGLCDRLSRSDAARAVLGLAERWFAGDRLEPHDVSACLTPLWRQICIAAPQLSRRTWPSLRCGGLVADATAMGDLAPVLRAVLGSDYRVPSSGPLSVYHRACTGYAEGRWADALGAVEELGTQDAVDTPFREHARLLAAEMCGWQSDGRRASEWLATVPRSSHLRYLRAWVEAGLHHHAGENEEAFEAGLRAFRARPFSYDDLGASWLLTRLAWLAGVTEKTGMRRIVVDVAETYHEFRLSARSFGALALVRGLVEGAGTRIHAAERLVSKRGDHELVLLNEPAAQLSTLPRGWLRDAAEHSRPRGAARPVGKTREAMNPGARMAVERSEAEMLSDTELEILQLIRTGQTNRQIARVVRLSEKTVEKHLSRLFLKAGCRTRYGLATSALARPRDVIGA</sequence>
<dbReference type="Pfam" id="PF13191">
    <property type="entry name" value="AAA_16"/>
    <property type="match status" value="1"/>
</dbReference>
<reference evidence="4 5" key="1">
    <citation type="journal article" date="2014" name="Genome Announc.">
        <title>Draft Genome Sequence of Amycolatopsis lurida NRRL 2430, Producer of the Glycopeptide Family Antibiotic Ristocetin.</title>
        <authorList>
            <person name="Kwun M.J."/>
            <person name="Hong H.J."/>
        </authorList>
    </citation>
    <scope>NUCLEOTIDE SEQUENCE [LARGE SCALE GENOMIC DNA]</scope>
    <source>
        <strain evidence="4 5">NRRL 2430</strain>
    </source>
</reference>
<dbReference type="Proteomes" id="UP000256220">
    <property type="component" value="Unassembled WGS sequence"/>
</dbReference>
<dbReference type="Pfam" id="PF00196">
    <property type="entry name" value="GerE"/>
    <property type="match status" value="1"/>
</dbReference>
<evidence type="ECO:0000313" key="4">
    <source>
        <dbReference type="EMBL" id="KFU75666.1"/>
    </source>
</evidence>
<dbReference type="GO" id="GO:0006355">
    <property type="term" value="P:regulation of DNA-templated transcription"/>
    <property type="evidence" value="ECO:0007669"/>
    <property type="project" value="InterPro"/>
</dbReference>
<comment type="caution">
    <text evidence="4">The sequence shown here is derived from an EMBL/GenBank/DDBJ whole genome shotgun (WGS) entry which is preliminary data.</text>
</comment>
<evidence type="ECO:0000313" key="5">
    <source>
        <dbReference type="Proteomes" id="UP000256220"/>
    </source>
</evidence>
<gene>
    <name evidence="4" type="ORF">BB31_40340</name>
</gene>
<protein>
    <recommendedName>
        <fullName evidence="3">HTH luxR-type domain-containing protein</fullName>
    </recommendedName>
</protein>
<evidence type="ECO:0000256" key="1">
    <source>
        <dbReference type="ARBA" id="ARBA00023125"/>
    </source>
</evidence>
<dbReference type="GO" id="GO:0003677">
    <property type="term" value="F:DNA binding"/>
    <property type="evidence" value="ECO:0007669"/>
    <property type="project" value="UniProtKB-KW"/>
</dbReference>
<evidence type="ECO:0000256" key="2">
    <source>
        <dbReference type="SAM" id="MobiDB-lite"/>
    </source>
</evidence>
<feature type="domain" description="HTH luxR-type" evidence="3">
    <location>
        <begin position="808"/>
        <end position="873"/>
    </location>
</feature>
<keyword evidence="1" id="KW-0238">DNA-binding</keyword>
<dbReference type="InterPro" id="IPR041664">
    <property type="entry name" value="AAA_16"/>
</dbReference>
<name>A0A2P2FG13_AMYLU</name>